<feature type="non-terminal residue" evidence="1">
    <location>
        <position position="169"/>
    </location>
</feature>
<reference evidence="1 2" key="1">
    <citation type="journal article" date="2016" name="PLoS ONE">
        <title>A First Insight into the Genome of the Filter-Feeder Mussel Mytilus galloprovincialis.</title>
        <authorList>
            <person name="Murgarella M."/>
            <person name="Puiu D."/>
            <person name="Novoa B."/>
            <person name="Figueras A."/>
            <person name="Posada D."/>
            <person name="Canchaya C."/>
        </authorList>
    </citation>
    <scope>NUCLEOTIDE SEQUENCE [LARGE SCALE GENOMIC DNA]</scope>
    <source>
        <tissue evidence="1">Muscle</tissue>
    </source>
</reference>
<keyword evidence="2" id="KW-1185">Reference proteome</keyword>
<dbReference type="EMBL" id="KV600554">
    <property type="protein sequence ID" value="OPL20781.1"/>
    <property type="molecule type" value="Genomic_DNA"/>
</dbReference>
<dbReference type="Proteomes" id="UP000266721">
    <property type="component" value="Unassembled WGS sequence"/>
</dbReference>
<proteinExistence type="predicted"/>
<sequence length="169" mass="18849">LCSALAQKTGSQALGEYGKLKSVFVRKYCQKVRNYHNIRDTNVEADLDPIYFCEEMNLCPVKDDGDAKITQLSVTPKSGPQGQFSIDFTYVSVNGTGTGEIVLEVETVDHIPVEGSFLHELADAGSYPQSVKLKAQPDPNCDPTQGPCEEWMPGNYTVKIEKKMWYDYQ</sequence>
<evidence type="ECO:0000313" key="2">
    <source>
        <dbReference type="Proteomes" id="UP000266721"/>
    </source>
</evidence>
<gene>
    <name evidence="1" type="ORF">AM593_09895</name>
</gene>
<name>A0A3R5TRF7_MYTGA</name>
<feature type="non-terminal residue" evidence="1">
    <location>
        <position position="1"/>
    </location>
</feature>
<dbReference type="AlphaFoldDB" id="A0A3R5TRF7"/>
<accession>A0A3R5TRF7</accession>
<organism evidence="1 2">
    <name type="scientific">Mytilus galloprovincialis</name>
    <name type="common">Mediterranean mussel</name>
    <dbReference type="NCBI Taxonomy" id="29158"/>
    <lineage>
        <taxon>Eukaryota</taxon>
        <taxon>Metazoa</taxon>
        <taxon>Spiralia</taxon>
        <taxon>Lophotrochozoa</taxon>
        <taxon>Mollusca</taxon>
        <taxon>Bivalvia</taxon>
        <taxon>Autobranchia</taxon>
        <taxon>Pteriomorphia</taxon>
        <taxon>Mytilida</taxon>
        <taxon>Mytiloidea</taxon>
        <taxon>Mytilidae</taxon>
        <taxon>Mytilinae</taxon>
        <taxon>Mytilus</taxon>
    </lineage>
</organism>
<protein>
    <submittedName>
        <fullName evidence="1">Uncharacterized protein</fullName>
    </submittedName>
</protein>
<evidence type="ECO:0000313" key="1">
    <source>
        <dbReference type="EMBL" id="OPL20781.1"/>
    </source>
</evidence>